<comment type="caution">
    <text evidence="9">The sequence shown here is derived from an EMBL/GenBank/DDBJ whole genome shotgun (WGS) entry which is preliminary data.</text>
</comment>
<evidence type="ECO:0000313" key="10">
    <source>
        <dbReference type="Proteomes" id="UP000279859"/>
    </source>
</evidence>
<dbReference type="Proteomes" id="UP000279859">
    <property type="component" value="Unassembled WGS sequence"/>
</dbReference>
<feature type="transmembrane region" description="Helical" evidence="7">
    <location>
        <begin position="70"/>
        <end position="93"/>
    </location>
</feature>
<feature type="transmembrane region" description="Helical" evidence="7">
    <location>
        <begin position="232"/>
        <end position="251"/>
    </location>
</feature>
<feature type="domain" description="Cation efflux protein transmembrane" evidence="8">
    <location>
        <begin position="73"/>
        <end position="277"/>
    </location>
</feature>
<reference evidence="9 10" key="1">
    <citation type="submission" date="2018-11" db="EMBL/GenBank/DDBJ databases">
        <title>Cryobacterium sp. nov., isolated from rhizosphere soil of lettuce.</title>
        <authorList>
            <person name="Wang Y."/>
        </authorList>
    </citation>
    <scope>NUCLEOTIDE SEQUENCE [LARGE SCALE GENOMIC DNA]</scope>
    <source>
        <strain evidence="9 10">NEAU-85</strain>
    </source>
</reference>
<evidence type="ECO:0000256" key="4">
    <source>
        <dbReference type="ARBA" id="ARBA00022989"/>
    </source>
</evidence>
<comment type="subcellular location">
    <subcellularLocation>
        <location evidence="1">Membrane</location>
        <topology evidence="1">Multi-pass membrane protein</topology>
    </subcellularLocation>
</comment>
<evidence type="ECO:0000256" key="1">
    <source>
        <dbReference type="ARBA" id="ARBA00004141"/>
    </source>
</evidence>
<feature type="region of interest" description="Disordered" evidence="6">
    <location>
        <begin position="37"/>
        <end position="67"/>
    </location>
</feature>
<dbReference type="InterPro" id="IPR002524">
    <property type="entry name" value="Cation_efflux"/>
</dbReference>
<dbReference type="InterPro" id="IPR027469">
    <property type="entry name" value="Cation_efflux_TMD_sf"/>
</dbReference>
<evidence type="ECO:0000256" key="2">
    <source>
        <dbReference type="ARBA" id="ARBA00022448"/>
    </source>
</evidence>
<dbReference type="EMBL" id="RDSR01000026">
    <property type="protein sequence ID" value="RNE56802.1"/>
    <property type="molecule type" value="Genomic_DNA"/>
</dbReference>
<dbReference type="InterPro" id="IPR040177">
    <property type="entry name" value="SLC30A9"/>
</dbReference>
<evidence type="ECO:0000256" key="6">
    <source>
        <dbReference type="SAM" id="MobiDB-lite"/>
    </source>
</evidence>
<keyword evidence="5 7" id="KW-0472">Membrane</keyword>
<proteinExistence type="predicted"/>
<dbReference type="GO" id="GO:0008324">
    <property type="term" value="F:monoatomic cation transmembrane transporter activity"/>
    <property type="evidence" value="ECO:0007669"/>
    <property type="project" value="InterPro"/>
</dbReference>
<name>A0A3M8KWG8_9MICO</name>
<keyword evidence="10" id="KW-1185">Reference proteome</keyword>
<sequence length="384" mass="40309">MSAKARSASSWPSATSRCSQSASSALLGPWARTRSLSVDTSTSLDGARDPGYHARVSSPKESPDSGGGSWVTVLIAFGANLLIAIAKTIVALLTGSASMVAEAAHSWADTGNEVFLLVAERRAGRKSDEEHPLGYGKEAYVWSMFAAMGLFTAGAVFSVMHGISSLTSEEPAGDYFFAYLVLGVSFVLEGISFLQAFRQAHARAKKRGVGTIEGVLASSNPTLRAVFAEDSAALVGLVVAALGLLLHQLTGSAVFDAIGSIVIGVLLAVVAVILIDRNRRFLVGQETSDVVEQAIITRMLEHPDVAKVTYLHLEYIGPEQLFLVAAVDLVGNEAESAVAETLRGVALDLEQDPHVGEAVLTLSVAGDPPLRPTENGAQPVARRA</sequence>
<feature type="transmembrane region" description="Helical" evidence="7">
    <location>
        <begin position="257"/>
        <end position="275"/>
    </location>
</feature>
<dbReference type="AlphaFoldDB" id="A0A3M8KWG8"/>
<dbReference type="SUPFAM" id="SSF161111">
    <property type="entry name" value="Cation efflux protein transmembrane domain-like"/>
    <property type="match status" value="1"/>
</dbReference>
<organism evidence="9 10">
    <name type="scientific">Cryobacterium tepidiphilum</name>
    <dbReference type="NCBI Taxonomy" id="2486026"/>
    <lineage>
        <taxon>Bacteria</taxon>
        <taxon>Bacillati</taxon>
        <taxon>Actinomycetota</taxon>
        <taxon>Actinomycetes</taxon>
        <taxon>Micrococcales</taxon>
        <taxon>Microbacteriaceae</taxon>
        <taxon>Cryobacterium</taxon>
    </lineage>
</organism>
<feature type="transmembrane region" description="Helical" evidence="7">
    <location>
        <begin position="175"/>
        <end position="197"/>
    </location>
</feature>
<feature type="transmembrane region" description="Helical" evidence="7">
    <location>
        <begin position="139"/>
        <end position="163"/>
    </location>
</feature>
<gene>
    <name evidence="9" type="ORF">EEJ31_12850</name>
</gene>
<dbReference type="PANTHER" id="PTHR13414">
    <property type="entry name" value="HUEL-CATION TRANSPORTER"/>
    <property type="match status" value="1"/>
</dbReference>
<dbReference type="Pfam" id="PF01545">
    <property type="entry name" value="Cation_efflux"/>
    <property type="match status" value="1"/>
</dbReference>
<protein>
    <submittedName>
        <fullName evidence="9">Cation diffusion facilitator family transporter</fullName>
    </submittedName>
</protein>
<dbReference type="GO" id="GO:0006829">
    <property type="term" value="P:zinc ion transport"/>
    <property type="evidence" value="ECO:0007669"/>
    <property type="project" value="InterPro"/>
</dbReference>
<evidence type="ECO:0000313" key="9">
    <source>
        <dbReference type="EMBL" id="RNE56802.1"/>
    </source>
</evidence>
<accession>A0A3M8KWG8</accession>
<dbReference type="InterPro" id="IPR058533">
    <property type="entry name" value="Cation_efflux_TM"/>
</dbReference>
<keyword evidence="2" id="KW-0813">Transport</keyword>
<evidence type="ECO:0000256" key="5">
    <source>
        <dbReference type="ARBA" id="ARBA00023136"/>
    </source>
</evidence>
<evidence type="ECO:0000256" key="7">
    <source>
        <dbReference type="SAM" id="Phobius"/>
    </source>
</evidence>
<keyword evidence="3 7" id="KW-0812">Transmembrane</keyword>
<dbReference type="NCBIfam" id="TIGR01297">
    <property type="entry name" value="CDF"/>
    <property type="match status" value="1"/>
</dbReference>
<dbReference type="GO" id="GO:0016020">
    <property type="term" value="C:membrane"/>
    <property type="evidence" value="ECO:0007669"/>
    <property type="project" value="UniProtKB-SubCell"/>
</dbReference>
<keyword evidence="4 7" id="KW-1133">Transmembrane helix</keyword>
<dbReference type="Gene3D" id="1.20.1510.10">
    <property type="entry name" value="Cation efflux protein transmembrane domain"/>
    <property type="match status" value="1"/>
</dbReference>
<dbReference type="OrthoDB" id="9806522at2"/>
<evidence type="ECO:0000259" key="8">
    <source>
        <dbReference type="Pfam" id="PF01545"/>
    </source>
</evidence>
<evidence type="ECO:0000256" key="3">
    <source>
        <dbReference type="ARBA" id="ARBA00022692"/>
    </source>
</evidence>
<dbReference type="PANTHER" id="PTHR13414:SF9">
    <property type="entry name" value="PROTON-COUPLED ZINC ANTIPORTER SLC30A9, MITOCHONDRIAL"/>
    <property type="match status" value="1"/>
</dbReference>